<dbReference type="AlphaFoldDB" id="A0A223S4D8"/>
<dbReference type="InterPro" id="IPR011990">
    <property type="entry name" value="TPR-like_helical_dom_sf"/>
</dbReference>
<organism evidence="1 2">
    <name type="scientific">Nocardiopsis gilva YIM 90087</name>
    <dbReference type="NCBI Taxonomy" id="1235441"/>
    <lineage>
        <taxon>Bacteria</taxon>
        <taxon>Bacillati</taxon>
        <taxon>Actinomycetota</taxon>
        <taxon>Actinomycetes</taxon>
        <taxon>Streptosporangiales</taxon>
        <taxon>Nocardiopsidaceae</taxon>
        <taxon>Nocardiopsis</taxon>
    </lineage>
</organism>
<dbReference type="SUPFAM" id="SSF52540">
    <property type="entry name" value="P-loop containing nucleoside triphosphate hydrolases"/>
    <property type="match status" value="1"/>
</dbReference>
<dbReference type="KEGG" id="ngv:CDO52_09220"/>
<evidence type="ECO:0000313" key="1">
    <source>
        <dbReference type="EMBL" id="ASU82947.1"/>
    </source>
</evidence>
<accession>A0A223S4D8</accession>
<reference evidence="1 2" key="1">
    <citation type="submission" date="2017-08" db="EMBL/GenBank/DDBJ databases">
        <title>The complete genome sequence of Nocardiopsis gilva YIM 90087.</title>
        <authorList>
            <person name="Yin M."/>
            <person name="Tang S."/>
        </authorList>
    </citation>
    <scope>NUCLEOTIDE SEQUENCE [LARGE SCALE GENOMIC DNA]</scope>
    <source>
        <strain evidence="1 2">YIM 90087</strain>
    </source>
</reference>
<sequence>MARDVGQVTFVNGSDRGRQRVPQQVPAAPACFVNRDADLAGIGSALGHRDGAQVVVFQGAHGIGKSSLLRRGAAALRDRFPGGQFYFEFPQVNAEKRADADVAVTTFLRHLGVGGKYLPDSYEGRVAEFRTLTRDSATLVVLEGAREPAQVRALIPSGAGSAVLVASDGPSLAELELDGARSMTLRPLDAEDGRKLLIKLADGRIAEEEREAADRLVAACHGLPLAIVMVAARLRGQPTLKARALAKELEDEKRRLTAMGVNDHLTLSATFGLTYRRLSAPASTLYRALGSWPGPHVDSGLAACVAEIDENEVRPLLRELVDANLIEECRADRYRFRHALIHLDARNRADRDDPDRERLARLRRGLDRFLALMAFADLAVMGTRTRVTDIAPLMADASDPFDGDKAWALEWLDGERETIVELVSAAARSGLSDHAWQLAEMATALYMNIRYIGDWVRTGTIGADAAQKAGNARAEARLRSVVSRPLTDLGKLDQAGEQLDRALEVVAHVDDLMLRSSVQEFHGRYLDQVDPDRAIAAYDRCQDLSERFAQSAATEEERRNGRRGAALAVYFRGCSHAAAERDEIALTELSNALDRFRALRDERMAARARVSLGRVHQQAGRLREASRELNDAVRALRDGGHSYYEAEAQETLADIHVELGAEKEARRHLTRAVEIYEAGGSPRARTVRARLADLGEDGD</sequence>
<dbReference type="PANTHER" id="PTHR47691:SF3">
    <property type="entry name" value="HTH-TYPE TRANSCRIPTIONAL REGULATOR RV0890C-RELATED"/>
    <property type="match status" value="1"/>
</dbReference>
<dbReference type="Gene3D" id="3.40.50.300">
    <property type="entry name" value="P-loop containing nucleotide triphosphate hydrolases"/>
    <property type="match status" value="1"/>
</dbReference>
<keyword evidence="2" id="KW-1185">Reference proteome</keyword>
<dbReference type="SUPFAM" id="SSF48452">
    <property type="entry name" value="TPR-like"/>
    <property type="match status" value="1"/>
</dbReference>
<dbReference type="GO" id="GO:0043531">
    <property type="term" value="F:ADP binding"/>
    <property type="evidence" value="ECO:0007669"/>
    <property type="project" value="InterPro"/>
</dbReference>
<dbReference type="Gene3D" id="1.10.8.430">
    <property type="entry name" value="Helical domain of apoptotic protease-activating factors"/>
    <property type="match status" value="1"/>
</dbReference>
<name>A0A223S4D8_9ACTN</name>
<dbReference type="PANTHER" id="PTHR47691">
    <property type="entry name" value="REGULATOR-RELATED"/>
    <property type="match status" value="1"/>
</dbReference>
<dbReference type="Proteomes" id="UP000215005">
    <property type="component" value="Chromosome"/>
</dbReference>
<protein>
    <submittedName>
        <fullName evidence="1">Uncharacterized protein</fullName>
    </submittedName>
</protein>
<dbReference type="EMBL" id="CP022753">
    <property type="protein sequence ID" value="ASU82947.1"/>
    <property type="molecule type" value="Genomic_DNA"/>
</dbReference>
<dbReference type="InterPro" id="IPR027417">
    <property type="entry name" value="P-loop_NTPase"/>
</dbReference>
<dbReference type="InterPro" id="IPR042197">
    <property type="entry name" value="Apaf_helical"/>
</dbReference>
<evidence type="ECO:0000313" key="2">
    <source>
        <dbReference type="Proteomes" id="UP000215005"/>
    </source>
</evidence>
<dbReference type="Gene3D" id="1.25.40.10">
    <property type="entry name" value="Tetratricopeptide repeat domain"/>
    <property type="match status" value="1"/>
</dbReference>
<gene>
    <name evidence="1" type="ORF">CDO52_09220</name>
</gene>
<proteinExistence type="predicted"/>